<accession>A0ABQ7SGX8</accession>
<proteinExistence type="predicted"/>
<reference evidence="1 2" key="1">
    <citation type="journal article" date="2022" name="Gigascience">
        <title>A chromosome-level genome assembly and annotation of the desert horned lizard, Phrynosoma platyrhinos, provides insight into chromosomal rearrangements among reptiles.</title>
        <authorList>
            <person name="Koochekian N."/>
            <person name="Ascanio A."/>
            <person name="Farleigh K."/>
            <person name="Card D.C."/>
            <person name="Schield D.R."/>
            <person name="Castoe T.A."/>
            <person name="Jezkova T."/>
        </authorList>
    </citation>
    <scope>NUCLEOTIDE SEQUENCE [LARGE SCALE GENOMIC DNA]</scope>
    <source>
        <strain evidence="1">NK-2021</strain>
    </source>
</reference>
<sequence>MIADVLMGRTAQETVSMKARSNTMARFGFWRMIDALSVPASRVKLIVGPCLAQKLSVNSVYSQRMSVALIVSQTPVKQTPLGMISPRRVWMKLMWFDSLDHLGLSMAQNAPSVNARMAMFAVRWIHSAFRNCEANNDILQAASDNRIVLCKRLVDQKLYRAKTGARSVLST</sequence>
<name>A0ABQ7SGX8_PHRPL</name>
<dbReference type="Proteomes" id="UP000826234">
    <property type="component" value="Unassembled WGS sequence"/>
</dbReference>
<evidence type="ECO:0000313" key="1">
    <source>
        <dbReference type="EMBL" id="KAH0616620.1"/>
    </source>
</evidence>
<keyword evidence="2" id="KW-1185">Reference proteome</keyword>
<evidence type="ECO:0000313" key="2">
    <source>
        <dbReference type="Proteomes" id="UP000826234"/>
    </source>
</evidence>
<organism evidence="1 2">
    <name type="scientific">Phrynosoma platyrhinos</name>
    <name type="common">Desert horned lizard</name>
    <dbReference type="NCBI Taxonomy" id="52577"/>
    <lineage>
        <taxon>Eukaryota</taxon>
        <taxon>Metazoa</taxon>
        <taxon>Chordata</taxon>
        <taxon>Craniata</taxon>
        <taxon>Vertebrata</taxon>
        <taxon>Euteleostomi</taxon>
        <taxon>Lepidosauria</taxon>
        <taxon>Squamata</taxon>
        <taxon>Bifurcata</taxon>
        <taxon>Unidentata</taxon>
        <taxon>Episquamata</taxon>
        <taxon>Toxicofera</taxon>
        <taxon>Iguania</taxon>
        <taxon>Phrynosomatidae</taxon>
        <taxon>Phrynosomatinae</taxon>
        <taxon>Phrynosoma</taxon>
    </lineage>
</organism>
<protein>
    <submittedName>
        <fullName evidence="1">Uncharacterized protein</fullName>
    </submittedName>
</protein>
<gene>
    <name evidence="1" type="ORF">JD844_027875</name>
</gene>
<comment type="caution">
    <text evidence="1">The sequence shown here is derived from an EMBL/GenBank/DDBJ whole genome shotgun (WGS) entry which is preliminary data.</text>
</comment>
<dbReference type="EMBL" id="JAIPUX010005290">
    <property type="protein sequence ID" value="KAH0616620.1"/>
    <property type="molecule type" value="Genomic_DNA"/>
</dbReference>